<organism evidence="3 4">
    <name type="scientific">Pilimelia terevasa</name>
    <dbReference type="NCBI Taxonomy" id="53372"/>
    <lineage>
        <taxon>Bacteria</taxon>
        <taxon>Bacillati</taxon>
        <taxon>Actinomycetota</taxon>
        <taxon>Actinomycetes</taxon>
        <taxon>Micromonosporales</taxon>
        <taxon>Micromonosporaceae</taxon>
        <taxon>Pilimelia</taxon>
    </lineage>
</organism>
<keyword evidence="4" id="KW-1185">Reference proteome</keyword>
<comment type="caution">
    <text evidence="3">The sequence shown here is derived from an EMBL/GenBank/DDBJ whole genome shotgun (WGS) entry which is preliminary data.</text>
</comment>
<dbReference type="Pfam" id="PF08327">
    <property type="entry name" value="AHSA1"/>
    <property type="match status" value="1"/>
</dbReference>
<reference evidence="3" key="1">
    <citation type="journal article" date="2014" name="Int. J. Syst. Evol. Microbiol.">
        <title>Complete genome sequence of Corynebacterium casei LMG S-19264T (=DSM 44701T), isolated from a smear-ripened cheese.</title>
        <authorList>
            <consortium name="US DOE Joint Genome Institute (JGI-PGF)"/>
            <person name="Walter F."/>
            <person name="Albersmeier A."/>
            <person name="Kalinowski J."/>
            <person name="Ruckert C."/>
        </authorList>
    </citation>
    <scope>NUCLEOTIDE SEQUENCE</scope>
    <source>
        <strain evidence="3">JCM 3091</strain>
    </source>
</reference>
<evidence type="ECO:0000313" key="4">
    <source>
        <dbReference type="Proteomes" id="UP000662200"/>
    </source>
</evidence>
<dbReference type="Proteomes" id="UP000662200">
    <property type="component" value="Unassembled WGS sequence"/>
</dbReference>
<evidence type="ECO:0000256" key="1">
    <source>
        <dbReference type="ARBA" id="ARBA00006817"/>
    </source>
</evidence>
<comment type="similarity">
    <text evidence="1">Belongs to the AHA1 family.</text>
</comment>
<protein>
    <submittedName>
        <fullName evidence="3">ATPase</fullName>
    </submittedName>
</protein>
<gene>
    <name evidence="3" type="ORF">GCM10010124_08060</name>
</gene>
<dbReference type="InterPro" id="IPR023393">
    <property type="entry name" value="START-like_dom_sf"/>
</dbReference>
<name>A0A8J3FEP9_9ACTN</name>
<dbReference type="SUPFAM" id="SSF55961">
    <property type="entry name" value="Bet v1-like"/>
    <property type="match status" value="1"/>
</dbReference>
<sequence>MHQTEIITEPGQPTVEIRREFDAPRELVFRAHVDPALLPRWLGPRRLTTRIDRLEARDGGRWRFVHVEEDGTEYGFRGVYHGEPTVEGIIQTWEYEGAPGAVSLEYATFTEVDGRTLLRNFAVYRSVAERDALVASGMADGVEQGMERLTELLAAGASVG</sequence>
<dbReference type="RefSeq" id="WP_189112804.1">
    <property type="nucleotide sequence ID" value="NZ_BMQC01000002.1"/>
</dbReference>
<proteinExistence type="inferred from homology"/>
<feature type="domain" description="Activator of Hsp90 ATPase homologue 1/2-like C-terminal" evidence="2">
    <location>
        <begin position="22"/>
        <end position="153"/>
    </location>
</feature>
<reference evidence="3" key="2">
    <citation type="submission" date="2020-09" db="EMBL/GenBank/DDBJ databases">
        <authorList>
            <person name="Sun Q."/>
            <person name="Ohkuma M."/>
        </authorList>
    </citation>
    <scope>NUCLEOTIDE SEQUENCE</scope>
    <source>
        <strain evidence="3">JCM 3091</strain>
    </source>
</reference>
<evidence type="ECO:0000259" key="2">
    <source>
        <dbReference type="Pfam" id="PF08327"/>
    </source>
</evidence>
<accession>A0A8J3FEP9</accession>
<dbReference type="CDD" id="cd07826">
    <property type="entry name" value="SRPBCC_CalC_Aha1-like_9"/>
    <property type="match status" value="1"/>
</dbReference>
<dbReference type="Gene3D" id="3.30.530.20">
    <property type="match status" value="1"/>
</dbReference>
<dbReference type="AlphaFoldDB" id="A0A8J3FEP9"/>
<evidence type="ECO:0000313" key="3">
    <source>
        <dbReference type="EMBL" id="GGK17883.1"/>
    </source>
</evidence>
<dbReference type="EMBL" id="BMQC01000002">
    <property type="protein sequence ID" value="GGK17883.1"/>
    <property type="molecule type" value="Genomic_DNA"/>
</dbReference>
<dbReference type="InterPro" id="IPR013538">
    <property type="entry name" value="ASHA1/2-like_C"/>
</dbReference>